<dbReference type="PRINTS" id="PR00081">
    <property type="entry name" value="GDHRDH"/>
</dbReference>
<proteinExistence type="inferred from homology"/>
<gene>
    <name evidence="3" type="ORF">CVT26_000444</name>
</gene>
<protein>
    <submittedName>
        <fullName evidence="3">Uncharacterized protein</fullName>
    </submittedName>
</protein>
<dbReference type="InterPro" id="IPR036291">
    <property type="entry name" value="NAD(P)-bd_dom_sf"/>
</dbReference>
<evidence type="ECO:0000256" key="2">
    <source>
        <dbReference type="ARBA" id="ARBA00023002"/>
    </source>
</evidence>
<dbReference type="AlphaFoldDB" id="A0A409WKZ7"/>
<dbReference type="Gene3D" id="3.40.50.720">
    <property type="entry name" value="NAD(P)-binding Rossmann-like Domain"/>
    <property type="match status" value="2"/>
</dbReference>
<dbReference type="STRING" id="231916.A0A409WKZ7"/>
<dbReference type="OrthoDB" id="1393670at2759"/>
<dbReference type="PANTHER" id="PTHR48107">
    <property type="entry name" value="NADPH-DEPENDENT ALDEHYDE REDUCTASE-LIKE PROTEIN, CHLOROPLASTIC-RELATED"/>
    <property type="match status" value="1"/>
</dbReference>
<sequence>MSTQDIIAYPDVMPAKQSQSLPRLDRGMKPVLVLEGKASITTGGSSGTGRATVVMFAREGASRIGTTHLPEEIDGAKGANCNSADVDLRTTTVDYSSTTGAVVPFACSLAVQLMPKGIRVNAVAPGAVCTVRQSGSRSPESVEGWGLGTAGQPIDCGPNSVFLASSCDSNISTGQVVLVNSGMHVGGSNHRRGPGQSHRKGRKELLARSQYRNDRGKITLLAMNNSIYSVRRRPKDVHLRNK</sequence>
<evidence type="ECO:0000313" key="3">
    <source>
        <dbReference type="EMBL" id="PPQ79195.1"/>
    </source>
</evidence>
<dbReference type="PANTHER" id="PTHR48107:SF16">
    <property type="entry name" value="NADPH-DEPENDENT ALDEHYDE REDUCTASE 1, CHLOROPLASTIC"/>
    <property type="match status" value="1"/>
</dbReference>
<evidence type="ECO:0000313" key="4">
    <source>
        <dbReference type="Proteomes" id="UP000284706"/>
    </source>
</evidence>
<evidence type="ECO:0000256" key="1">
    <source>
        <dbReference type="ARBA" id="ARBA00006484"/>
    </source>
</evidence>
<organism evidence="3 4">
    <name type="scientific">Gymnopilus dilepis</name>
    <dbReference type="NCBI Taxonomy" id="231916"/>
    <lineage>
        <taxon>Eukaryota</taxon>
        <taxon>Fungi</taxon>
        <taxon>Dikarya</taxon>
        <taxon>Basidiomycota</taxon>
        <taxon>Agaricomycotina</taxon>
        <taxon>Agaricomycetes</taxon>
        <taxon>Agaricomycetidae</taxon>
        <taxon>Agaricales</taxon>
        <taxon>Agaricineae</taxon>
        <taxon>Hymenogastraceae</taxon>
        <taxon>Gymnopilus</taxon>
    </lineage>
</organism>
<dbReference type="EMBL" id="NHYE01005016">
    <property type="protein sequence ID" value="PPQ79195.1"/>
    <property type="molecule type" value="Genomic_DNA"/>
</dbReference>
<accession>A0A409WKZ7</accession>
<reference evidence="3 4" key="1">
    <citation type="journal article" date="2018" name="Evol. Lett.">
        <title>Horizontal gene cluster transfer increased hallucinogenic mushroom diversity.</title>
        <authorList>
            <person name="Reynolds H.T."/>
            <person name="Vijayakumar V."/>
            <person name="Gluck-Thaler E."/>
            <person name="Korotkin H.B."/>
            <person name="Matheny P.B."/>
            <person name="Slot J.C."/>
        </authorList>
    </citation>
    <scope>NUCLEOTIDE SEQUENCE [LARGE SCALE GENOMIC DNA]</scope>
    <source>
        <strain evidence="3 4">SRW20</strain>
    </source>
</reference>
<dbReference type="GO" id="GO:0016614">
    <property type="term" value="F:oxidoreductase activity, acting on CH-OH group of donors"/>
    <property type="evidence" value="ECO:0007669"/>
    <property type="project" value="UniProtKB-ARBA"/>
</dbReference>
<keyword evidence="2" id="KW-0560">Oxidoreductase</keyword>
<name>A0A409WKZ7_9AGAR</name>
<dbReference type="InParanoid" id="A0A409WKZ7"/>
<comment type="similarity">
    <text evidence="1">Belongs to the short-chain dehydrogenases/reductases (SDR) family.</text>
</comment>
<dbReference type="InterPro" id="IPR002347">
    <property type="entry name" value="SDR_fam"/>
</dbReference>
<keyword evidence="4" id="KW-1185">Reference proteome</keyword>
<dbReference type="Proteomes" id="UP000284706">
    <property type="component" value="Unassembled WGS sequence"/>
</dbReference>
<dbReference type="Pfam" id="PF13561">
    <property type="entry name" value="adh_short_C2"/>
    <property type="match status" value="1"/>
</dbReference>
<comment type="caution">
    <text evidence="3">The sequence shown here is derived from an EMBL/GenBank/DDBJ whole genome shotgun (WGS) entry which is preliminary data.</text>
</comment>
<dbReference type="SUPFAM" id="SSF51735">
    <property type="entry name" value="NAD(P)-binding Rossmann-fold domains"/>
    <property type="match status" value="1"/>
</dbReference>